<evidence type="ECO:0000256" key="8">
    <source>
        <dbReference type="ARBA" id="ARBA00022842"/>
    </source>
</evidence>
<accession>M2LND3</accession>
<evidence type="ECO:0000256" key="7">
    <source>
        <dbReference type="ARBA" id="ARBA00022801"/>
    </source>
</evidence>
<comment type="subcellular location">
    <subcellularLocation>
        <location evidence="1">Membrane</location>
        <topology evidence="1">Multi-pass membrane protein</topology>
    </subcellularLocation>
</comment>
<evidence type="ECO:0000313" key="15">
    <source>
        <dbReference type="EMBL" id="EMC95862.1"/>
    </source>
</evidence>
<keyword evidence="12 13" id="KW-0472">Membrane</keyword>
<keyword evidence="7" id="KW-0378">Hydrolase</keyword>
<evidence type="ECO:0000256" key="4">
    <source>
        <dbReference type="ARBA" id="ARBA00006335"/>
    </source>
</evidence>
<evidence type="ECO:0000256" key="3">
    <source>
        <dbReference type="ARBA" id="ARBA00004991"/>
    </source>
</evidence>
<organism evidence="15 16">
    <name type="scientific">Baudoinia panamericana (strain UAMH 10762)</name>
    <name type="common">Angels' share fungus</name>
    <name type="synonym">Baudoinia compniacensis (strain UAMH 10762)</name>
    <dbReference type="NCBI Taxonomy" id="717646"/>
    <lineage>
        <taxon>Eukaryota</taxon>
        <taxon>Fungi</taxon>
        <taxon>Dikarya</taxon>
        <taxon>Ascomycota</taxon>
        <taxon>Pezizomycotina</taxon>
        <taxon>Dothideomycetes</taxon>
        <taxon>Dothideomycetidae</taxon>
        <taxon>Mycosphaerellales</taxon>
        <taxon>Teratosphaeriaceae</taxon>
        <taxon>Baudoinia</taxon>
    </lineage>
</organism>
<evidence type="ECO:0000256" key="1">
    <source>
        <dbReference type="ARBA" id="ARBA00004141"/>
    </source>
</evidence>
<dbReference type="OrthoDB" id="387657at2759"/>
<comment type="similarity">
    <text evidence="4">Belongs to the neutral sphingomyelinase family.</text>
</comment>
<evidence type="ECO:0000256" key="6">
    <source>
        <dbReference type="ARBA" id="ARBA00022723"/>
    </source>
</evidence>
<keyword evidence="5 13" id="KW-0812">Transmembrane</keyword>
<evidence type="ECO:0000256" key="11">
    <source>
        <dbReference type="ARBA" id="ARBA00023098"/>
    </source>
</evidence>
<dbReference type="SUPFAM" id="SSF56219">
    <property type="entry name" value="DNase I-like"/>
    <property type="match status" value="1"/>
</dbReference>
<feature type="transmembrane region" description="Helical" evidence="13">
    <location>
        <begin position="380"/>
        <end position="399"/>
    </location>
</feature>
<keyword evidence="6" id="KW-0479">Metal-binding</keyword>
<evidence type="ECO:0000256" key="2">
    <source>
        <dbReference type="ARBA" id="ARBA00004760"/>
    </source>
</evidence>
<reference evidence="15 16" key="1">
    <citation type="journal article" date="2012" name="PLoS Pathog.">
        <title>Diverse lifestyles and strategies of plant pathogenesis encoded in the genomes of eighteen Dothideomycetes fungi.</title>
        <authorList>
            <person name="Ohm R.A."/>
            <person name="Feau N."/>
            <person name="Henrissat B."/>
            <person name="Schoch C.L."/>
            <person name="Horwitz B.A."/>
            <person name="Barry K.W."/>
            <person name="Condon B.J."/>
            <person name="Copeland A.C."/>
            <person name="Dhillon B."/>
            <person name="Glaser F."/>
            <person name="Hesse C.N."/>
            <person name="Kosti I."/>
            <person name="LaButti K."/>
            <person name="Lindquist E.A."/>
            <person name="Lucas S."/>
            <person name="Salamov A.A."/>
            <person name="Bradshaw R.E."/>
            <person name="Ciuffetti L."/>
            <person name="Hamelin R.C."/>
            <person name="Kema G.H.J."/>
            <person name="Lawrence C."/>
            <person name="Scott J.A."/>
            <person name="Spatafora J.W."/>
            <person name="Turgeon B.G."/>
            <person name="de Wit P.J.G.M."/>
            <person name="Zhong S."/>
            <person name="Goodwin S.B."/>
            <person name="Grigoriev I.V."/>
        </authorList>
    </citation>
    <scope>NUCLEOTIDE SEQUENCE [LARGE SCALE GENOMIC DNA]</scope>
    <source>
        <strain evidence="15 16">UAMH 10762</strain>
    </source>
</reference>
<dbReference type="GO" id="GO:0052714">
    <property type="term" value="F:mannosyl-inositol phosphorylceramide phospholipase activity"/>
    <property type="evidence" value="ECO:0007669"/>
    <property type="project" value="EnsemblFungi"/>
</dbReference>
<dbReference type="PANTHER" id="PTHR16320:SF24">
    <property type="entry name" value="PHOSPHODIESTERASE, PUTATIVE-RELATED"/>
    <property type="match status" value="1"/>
</dbReference>
<name>M2LND3_BAUPA</name>
<evidence type="ECO:0000256" key="12">
    <source>
        <dbReference type="ARBA" id="ARBA00023136"/>
    </source>
</evidence>
<evidence type="ECO:0000256" key="5">
    <source>
        <dbReference type="ARBA" id="ARBA00022692"/>
    </source>
</evidence>
<keyword evidence="10 13" id="KW-1133">Transmembrane helix</keyword>
<dbReference type="EMBL" id="KB445556">
    <property type="protein sequence ID" value="EMC95862.1"/>
    <property type="molecule type" value="Genomic_DNA"/>
</dbReference>
<keyword evidence="11" id="KW-0443">Lipid metabolism</keyword>
<gene>
    <name evidence="15" type="ORF">BAUCODRAFT_506706</name>
</gene>
<dbReference type="GO" id="GO:0071944">
    <property type="term" value="C:cell periphery"/>
    <property type="evidence" value="ECO:0007669"/>
    <property type="project" value="EnsemblFungi"/>
</dbReference>
<keyword evidence="16" id="KW-1185">Reference proteome</keyword>
<dbReference type="GO" id="GO:0006665">
    <property type="term" value="P:sphingolipid metabolic process"/>
    <property type="evidence" value="ECO:0007669"/>
    <property type="project" value="UniProtKB-KW"/>
</dbReference>
<proteinExistence type="inferred from homology"/>
<dbReference type="GO" id="GO:0046872">
    <property type="term" value="F:metal ion binding"/>
    <property type="evidence" value="ECO:0007669"/>
    <property type="project" value="UniProtKB-KW"/>
</dbReference>
<dbReference type="OMA" id="IEESSMF"/>
<dbReference type="GO" id="GO:0016020">
    <property type="term" value="C:membrane"/>
    <property type="evidence" value="ECO:0007669"/>
    <property type="project" value="UniProtKB-SubCell"/>
</dbReference>
<comment type="pathway">
    <text evidence="2">Lipid metabolism; sphingolipid metabolism.</text>
</comment>
<feature type="transmembrane region" description="Helical" evidence="13">
    <location>
        <begin position="405"/>
        <end position="431"/>
    </location>
</feature>
<dbReference type="InterPro" id="IPR038772">
    <property type="entry name" value="Sph/SMPD2-like"/>
</dbReference>
<dbReference type="InterPro" id="IPR036691">
    <property type="entry name" value="Endo/exonu/phosph_ase_sf"/>
</dbReference>
<keyword evidence="8" id="KW-0460">Magnesium</keyword>
<protein>
    <recommendedName>
        <fullName evidence="14">Endonuclease/exonuclease/phosphatase domain-containing protein</fullName>
    </recommendedName>
</protein>
<evidence type="ECO:0000259" key="14">
    <source>
        <dbReference type="Pfam" id="PF03372"/>
    </source>
</evidence>
<feature type="domain" description="Endonuclease/exonuclease/phosphatase" evidence="14">
    <location>
        <begin position="28"/>
        <end position="329"/>
    </location>
</feature>
<dbReference type="Gene3D" id="3.60.10.10">
    <property type="entry name" value="Endonuclease/exonuclease/phosphatase"/>
    <property type="match status" value="1"/>
</dbReference>
<dbReference type="KEGG" id="bcom:BAUCODRAFT_506706"/>
<dbReference type="GeneID" id="19114995"/>
<dbReference type="PANTHER" id="PTHR16320">
    <property type="entry name" value="SPHINGOMYELINASE FAMILY MEMBER"/>
    <property type="match status" value="1"/>
</dbReference>
<evidence type="ECO:0000256" key="9">
    <source>
        <dbReference type="ARBA" id="ARBA00022919"/>
    </source>
</evidence>
<dbReference type="HOGENOM" id="CLU_034001_0_0_1"/>
<dbReference type="InterPro" id="IPR005135">
    <property type="entry name" value="Endo/exonuclease/phosphatase"/>
</dbReference>
<dbReference type="Proteomes" id="UP000011761">
    <property type="component" value="Unassembled WGS sequence"/>
</dbReference>
<dbReference type="Pfam" id="PF03372">
    <property type="entry name" value="Exo_endo_phos"/>
    <property type="match status" value="1"/>
</dbReference>
<dbReference type="FunFam" id="3.60.10.10:FF:000059">
    <property type="entry name" value="Inositol phosphosphingolipids phospholipase C"/>
    <property type="match status" value="1"/>
</dbReference>
<dbReference type="GO" id="GO:0004767">
    <property type="term" value="F:sphingomyelin phosphodiesterase activity"/>
    <property type="evidence" value="ECO:0007669"/>
    <property type="project" value="InterPro"/>
</dbReference>
<evidence type="ECO:0000256" key="10">
    <source>
        <dbReference type="ARBA" id="ARBA00022989"/>
    </source>
</evidence>
<dbReference type="eggNOG" id="KOG3873">
    <property type="taxonomic scope" value="Eukaryota"/>
</dbReference>
<sequence>MEPSTIAVKPSSGVHLDGHTLPDEVRILTLNCWGLKYISQHRHARLVEIGRQIAAADPPPNIVGLQECWTQEDYTAIRALTKHILPYGKFYFSGIFGGGLIILTKWPVEESSMYRYPLNGRPSAFWRGDWYVGKGVACASIRIGPGAKHVVEVFNTHLHAPYASDRGDSYACHRVAQAWEIAKLMRHAADRGHLVVGLGDFNLEPESMGHQIIEACSPVRDAWTETKAYRFSDSARCRRTAASTVEECLVKHGTTCDSLANTWRWSKQMRKDLTKGHERALDSNTMADPNAKRLDYVFTNAQTQGWQVVQAEVGMTMRHPTLQCSLSDHFSVEVGLEHPARLSAPVSSESSTLPTETYDRILELIASYTARERSWRRWRLTHFVAELAISIACLVAVWWSPYSHVAFILMLISTLGLSAGVLDGLMGGLFVSSEIRALKEFEWEIENARKRAADTVGGEKSAQERRLRVLETKTLVRSSALAG</sequence>
<dbReference type="STRING" id="717646.M2LND3"/>
<dbReference type="RefSeq" id="XP_007677198.1">
    <property type="nucleotide sequence ID" value="XM_007679008.1"/>
</dbReference>
<evidence type="ECO:0000256" key="13">
    <source>
        <dbReference type="SAM" id="Phobius"/>
    </source>
</evidence>
<dbReference type="GO" id="GO:0000324">
    <property type="term" value="C:fungal-type vacuole"/>
    <property type="evidence" value="ECO:0007669"/>
    <property type="project" value="EnsemblFungi"/>
</dbReference>
<dbReference type="AlphaFoldDB" id="M2LND3"/>
<keyword evidence="9" id="KW-0746">Sphingolipid metabolism</keyword>
<evidence type="ECO:0000313" key="16">
    <source>
        <dbReference type="Proteomes" id="UP000011761"/>
    </source>
</evidence>
<comment type="pathway">
    <text evidence="3">Sphingolipid metabolism.</text>
</comment>